<dbReference type="InterPro" id="IPR051532">
    <property type="entry name" value="Ester_Hydrolysis_Enzymes"/>
</dbReference>
<name>A0ABW4XBK5_9ACTN</name>
<comment type="caution">
    <text evidence="2">The sequence shown here is derived from an EMBL/GenBank/DDBJ whole genome shotgun (WGS) entry which is preliminary data.</text>
</comment>
<dbReference type="RefSeq" id="WP_376874959.1">
    <property type="nucleotide sequence ID" value="NZ_JBHUHP010000009.1"/>
</dbReference>
<dbReference type="Pfam" id="PF13472">
    <property type="entry name" value="Lipase_GDSL_2"/>
    <property type="match status" value="1"/>
</dbReference>
<evidence type="ECO:0000313" key="2">
    <source>
        <dbReference type="EMBL" id="MFD2091988.1"/>
    </source>
</evidence>
<dbReference type="EMBL" id="JBHUHP010000009">
    <property type="protein sequence ID" value="MFD2091988.1"/>
    <property type="molecule type" value="Genomic_DNA"/>
</dbReference>
<dbReference type="InterPro" id="IPR013830">
    <property type="entry name" value="SGNH_hydro"/>
</dbReference>
<proteinExistence type="predicted"/>
<sequence>MPPDVRVCFFGDSLTAGVGDDAALGWVGRVVAAARRAGADLTGYNLGVRGETGPEVEARWRREAEPRFRGGAVHGVVVSFGVNDTTVDEGQRRVAEFDTVAALGRIAERAEADGWPLLVVGPTLVDDPEQNRRIVELSAAMRGWSADSGVPYVEVAAGLDDAEWLTDVASGDGAHPSERGYDRLSSLIDPMFAAWLHELAERSGAASARR</sequence>
<dbReference type="PANTHER" id="PTHR30383">
    <property type="entry name" value="THIOESTERASE 1/PROTEASE 1/LYSOPHOSPHOLIPASE L1"/>
    <property type="match status" value="1"/>
</dbReference>
<feature type="domain" description="SGNH hydrolase-type esterase" evidence="1">
    <location>
        <begin position="9"/>
        <end position="183"/>
    </location>
</feature>
<protein>
    <submittedName>
        <fullName evidence="2">GDSL-type esterase/lipase family protein</fullName>
    </submittedName>
</protein>
<organism evidence="2 3">
    <name type="scientific">Blastococcus deserti</name>
    <dbReference type="NCBI Taxonomy" id="2259033"/>
    <lineage>
        <taxon>Bacteria</taxon>
        <taxon>Bacillati</taxon>
        <taxon>Actinomycetota</taxon>
        <taxon>Actinomycetes</taxon>
        <taxon>Geodermatophilales</taxon>
        <taxon>Geodermatophilaceae</taxon>
        <taxon>Blastococcus</taxon>
    </lineage>
</organism>
<dbReference type="Gene3D" id="3.40.50.1110">
    <property type="entry name" value="SGNH hydrolase"/>
    <property type="match status" value="1"/>
</dbReference>
<dbReference type="SUPFAM" id="SSF52266">
    <property type="entry name" value="SGNH hydrolase"/>
    <property type="match status" value="1"/>
</dbReference>
<dbReference type="PANTHER" id="PTHR30383:SF5">
    <property type="entry name" value="SGNH HYDROLASE-TYPE ESTERASE DOMAIN-CONTAINING PROTEIN"/>
    <property type="match status" value="1"/>
</dbReference>
<dbReference type="InterPro" id="IPR036514">
    <property type="entry name" value="SGNH_hydro_sf"/>
</dbReference>
<reference evidence="3" key="1">
    <citation type="journal article" date="2019" name="Int. J. Syst. Evol. Microbiol.">
        <title>The Global Catalogue of Microorganisms (GCM) 10K type strain sequencing project: providing services to taxonomists for standard genome sequencing and annotation.</title>
        <authorList>
            <consortium name="The Broad Institute Genomics Platform"/>
            <consortium name="The Broad Institute Genome Sequencing Center for Infectious Disease"/>
            <person name="Wu L."/>
            <person name="Ma J."/>
        </authorList>
    </citation>
    <scope>NUCLEOTIDE SEQUENCE [LARGE SCALE GENOMIC DNA]</scope>
    <source>
        <strain evidence="3">JCM 3338</strain>
    </source>
</reference>
<evidence type="ECO:0000259" key="1">
    <source>
        <dbReference type="Pfam" id="PF13472"/>
    </source>
</evidence>
<keyword evidence="3" id="KW-1185">Reference proteome</keyword>
<gene>
    <name evidence="2" type="ORF">ACFSHS_10445</name>
</gene>
<evidence type="ECO:0000313" key="3">
    <source>
        <dbReference type="Proteomes" id="UP001597402"/>
    </source>
</evidence>
<accession>A0ABW4XBK5</accession>
<dbReference type="Proteomes" id="UP001597402">
    <property type="component" value="Unassembled WGS sequence"/>
</dbReference>